<feature type="compositionally biased region" description="Basic and acidic residues" evidence="1">
    <location>
        <begin position="93"/>
        <end position="131"/>
    </location>
</feature>
<feature type="region of interest" description="Disordered" evidence="1">
    <location>
        <begin position="241"/>
        <end position="261"/>
    </location>
</feature>
<evidence type="ECO:0000313" key="3">
    <source>
        <dbReference type="Proteomes" id="UP001066276"/>
    </source>
</evidence>
<gene>
    <name evidence="2" type="ORF">NDU88_002170</name>
</gene>
<accession>A0AAV7W1P4</accession>
<feature type="region of interest" description="Disordered" evidence="1">
    <location>
        <begin position="92"/>
        <end position="157"/>
    </location>
</feature>
<dbReference type="Proteomes" id="UP001066276">
    <property type="component" value="Chromosome 1_2"/>
</dbReference>
<reference evidence="2" key="1">
    <citation type="journal article" date="2022" name="bioRxiv">
        <title>Sequencing and chromosome-scale assembly of the giantPleurodeles waltlgenome.</title>
        <authorList>
            <person name="Brown T."/>
            <person name="Elewa A."/>
            <person name="Iarovenko S."/>
            <person name="Subramanian E."/>
            <person name="Araus A.J."/>
            <person name="Petzold A."/>
            <person name="Susuki M."/>
            <person name="Suzuki K.-i.T."/>
            <person name="Hayashi T."/>
            <person name="Toyoda A."/>
            <person name="Oliveira C."/>
            <person name="Osipova E."/>
            <person name="Leigh N.D."/>
            <person name="Simon A."/>
            <person name="Yun M.H."/>
        </authorList>
    </citation>
    <scope>NUCLEOTIDE SEQUENCE</scope>
    <source>
        <strain evidence="2">20211129_DDA</strain>
        <tissue evidence="2">Liver</tissue>
    </source>
</reference>
<feature type="compositionally biased region" description="Basic and acidic residues" evidence="1">
    <location>
        <begin position="140"/>
        <end position="157"/>
    </location>
</feature>
<feature type="region of interest" description="Disordered" evidence="1">
    <location>
        <begin position="193"/>
        <end position="218"/>
    </location>
</feature>
<comment type="caution">
    <text evidence="2">The sequence shown here is derived from an EMBL/GenBank/DDBJ whole genome shotgun (WGS) entry which is preliminary data.</text>
</comment>
<name>A0AAV7W1P4_PLEWA</name>
<sequence>MALDLRPIPLSLSMESELKPSMSALVSGRATLQGKQAQGSKVKDGLQVLTYPALDSLYRVAVTSDTTNCVETTKDYPGGTLENNIRFVGGVKQEGDGRHRTEKEEKMSGAGEEIRQDVWSETKRRNLEKAGDAGPTDSDDEHKEMERACEEKSLPRTELLEDAETARHFQGGKWLLQEPELELEQEPGIKHLTRANPGRQTETAVRWPKSRSLGDESEEVVEMEAGMSSLKLLPSTRVDTDDTVDTVSTGKSGQGGNDDSGFLILARGKPEGSTMSTGYVIIVSSRQKQKITSHMELSGNKEIIKINQGLYNQRLKAGLPLTDRHTCRENTITNYYYNYINSSADWSQAQYSMSCVASVQLQSGNGDANLTGAEPEQLGAQQLETSLPQSFQLMHKFLIKNCVLEVNTLSAREVAAQEPGST</sequence>
<evidence type="ECO:0000256" key="1">
    <source>
        <dbReference type="SAM" id="MobiDB-lite"/>
    </source>
</evidence>
<evidence type="ECO:0000313" key="2">
    <source>
        <dbReference type="EMBL" id="KAJ1206772.1"/>
    </source>
</evidence>
<dbReference type="EMBL" id="JANPWB010000002">
    <property type="protein sequence ID" value="KAJ1206772.1"/>
    <property type="molecule type" value="Genomic_DNA"/>
</dbReference>
<organism evidence="2 3">
    <name type="scientific">Pleurodeles waltl</name>
    <name type="common">Iberian ribbed newt</name>
    <dbReference type="NCBI Taxonomy" id="8319"/>
    <lineage>
        <taxon>Eukaryota</taxon>
        <taxon>Metazoa</taxon>
        <taxon>Chordata</taxon>
        <taxon>Craniata</taxon>
        <taxon>Vertebrata</taxon>
        <taxon>Euteleostomi</taxon>
        <taxon>Amphibia</taxon>
        <taxon>Batrachia</taxon>
        <taxon>Caudata</taxon>
        <taxon>Salamandroidea</taxon>
        <taxon>Salamandridae</taxon>
        <taxon>Pleurodelinae</taxon>
        <taxon>Pleurodeles</taxon>
    </lineage>
</organism>
<proteinExistence type="predicted"/>
<keyword evidence="3" id="KW-1185">Reference proteome</keyword>
<dbReference type="AlphaFoldDB" id="A0AAV7W1P4"/>
<protein>
    <submittedName>
        <fullName evidence="2">Uncharacterized protein</fullName>
    </submittedName>
</protein>